<feature type="active site" description="Nucleophile" evidence="2">
    <location>
        <position position="87"/>
    </location>
</feature>
<evidence type="ECO:0000256" key="6">
    <source>
        <dbReference type="SAM" id="SignalP"/>
    </source>
</evidence>
<feature type="signal peptide" evidence="6">
    <location>
        <begin position="1"/>
        <end position="30"/>
    </location>
</feature>
<keyword evidence="7" id="KW-0378">Hydrolase</keyword>
<dbReference type="Pfam" id="PF02435">
    <property type="entry name" value="Glyco_hydro_68"/>
    <property type="match status" value="1"/>
</dbReference>
<dbReference type="GO" id="GO:0004564">
    <property type="term" value="F:beta-fructofuranosidase activity"/>
    <property type="evidence" value="ECO:0007669"/>
    <property type="project" value="UniProtKB-EC"/>
</dbReference>
<dbReference type="Proteomes" id="UP000235464">
    <property type="component" value="Chromosome I"/>
</dbReference>
<feature type="binding site" evidence="3">
    <location>
        <position position="86"/>
    </location>
    <ligand>
        <name>substrate</name>
    </ligand>
</feature>
<evidence type="ECO:0000313" key="8">
    <source>
        <dbReference type="Proteomes" id="UP000235464"/>
    </source>
</evidence>
<dbReference type="EMBL" id="LT963352">
    <property type="protein sequence ID" value="SOR84345.1"/>
    <property type="molecule type" value="Genomic_DNA"/>
</dbReference>
<proteinExistence type="inferred from homology"/>
<evidence type="ECO:0000313" key="7">
    <source>
        <dbReference type="EMBL" id="SOR84345.1"/>
    </source>
</evidence>
<dbReference type="SUPFAM" id="SSF75005">
    <property type="entry name" value="Arabinanase/levansucrase/invertase"/>
    <property type="match status" value="1"/>
</dbReference>
<dbReference type="PROSITE" id="PS51318">
    <property type="entry name" value="TAT"/>
    <property type="match status" value="1"/>
</dbReference>
<evidence type="ECO:0000256" key="2">
    <source>
        <dbReference type="PIRSR" id="PIRSR603469-1"/>
    </source>
</evidence>
<feature type="binding site" evidence="3">
    <location>
        <begin position="322"/>
        <end position="324"/>
    </location>
    <ligand>
        <name>substrate</name>
    </ligand>
</feature>
<sequence>MYRARRVLLRLATGLAAFATLSGIITPASASPHDASRTGTRQYTADDDYTAVWSRADALKLKQDSTNTAPRVSPDFPVMTDKVWVWDTWPLTKLNTQTATYKGWHVIFSLTAPRSVPFGDRHWYAKIGYFYSRDAKSWKYGGDLFPAGTSFGSREWAGSTALVGDKVQSFYTASGHDNGGVDPSDALQRLAQATGKIHADKNRVWFSGFRDHRIIAEADGKMYQTLEQSQQGPIIYAFRDPFVFRDPRDRKVHLLFEGNTGGTAGSYQCTKRDLGDLPAGHEVPEDSKYYTGNIGLATADGDSMENWKLQPPLLSANCVNQQTERPHLIIRGGKYYLFTISHKFTFAPGLSGWDGLYGFVGPGLRSDYRPLNGSALVLGNPEDAPTQQYSHYVMPNGLVESFIDTVPTPDGGTRFGGTLARTLVLSLKDDRTRLAGQLDYGFIP</sequence>
<keyword evidence="6" id="KW-0732">Signal</keyword>
<reference evidence="8" key="1">
    <citation type="submission" date="2017-11" db="EMBL/GenBank/DDBJ databases">
        <authorList>
            <person name="Wibberg D."/>
        </authorList>
    </citation>
    <scope>NUCLEOTIDE SEQUENCE [LARGE SCALE GENOMIC DNA]</scope>
</reference>
<evidence type="ECO:0000256" key="5">
    <source>
        <dbReference type="RuleBase" id="RU361220"/>
    </source>
</evidence>
<feature type="site" description="Transition state stabilizer" evidence="4">
    <location>
        <position position="240"/>
    </location>
</feature>
<feature type="binding site" evidence="3">
    <location>
        <begin position="239"/>
        <end position="240"/>
    </location>
    <ligand>
        <name>substrate</name>
    </ligand>
</feature>
<dbReference type="RefSeq" id="WP_050810212.1">
    <property type="nucleotide sequence ID" value="NZ_LT962942.1"/>
</dbReference>
<protein>
    <submittedName>
        <fullName evidence="7">Extracellular sucrase</fullName>
        <ecNumber evidence="7">3.2.1.26</ecNumber>
    </submittedName>
</protein>
<keyword evidence="7" id="KW-0326">Glycosidase</keyword>
<dbReference type="InterPro" id="IPR006311">
    <property type="entry name" value="TAT_signal"/>
</dbReference>
<comment type="similarity">
    <text evidence="1 5">Belongs to the glycosyl hydrolase 68 family.</text>
</comment>
<feature type="binding site" evidence="3">
    <location>
        <position position="157"/>
    </location>
    <ligand>
        <name>substrate</name>
    </ligand>
</feature>
<dbReference type="InterPro" id="IPR023296">
    <property type="entry name" value="Glyco_hydro_beta-prop_sf"/>
</dbReference>
<dbReference type="GO" id="GO:0050053">
    <property type="term" value="F:levansucrase activity"/>
    <property type="evidence" value="ECO:0007669"/>
    <property type="project" value="InterPro"/>
</dbReference>
<keyword evidence="8" id="KW-1185">Reference proteome</keyword>
<feature type="active site" description="Proton donor/acceptor" evidence="2">
    <location>
        <position position="324"/>
    </location>
</feature>
<dbReference type="Gene3D" id="2.115.10.20">
    <property type="entry name" value="Glycosyl hydrolase domain, family 43"/>
    <property type="match status" value="1"/>
</dbReference>
<feature type="chain" id="PRO_5014841452" evidence="6">
    <location>
        <begin position="31"/>
        <end position="444"/>
    </location>
</feature>
<evidence type="ECO:0000256" key="1">
    <source>
        <dbReference type="ARBA" id="ARBA00006775"/>
    </source>
</evidence>
<accession>A0A2N9BLW8</accession>
<name>A0A2N9BLW8_STRCX</name>
<dbReference type="InterPro" id="IPR003469">
    <property type="entry name" value="Glyco_hydro_68"/>
</dbReference>
<gene>
    <name evidence="7" type="primary">sacC_3</name>
    <name evidence="7" type="ORF">SCNRRL3882_7790</name>
</gene>
<dbReference type="CDD" id="cd08997">
    <property type="entry name" value="GH68"/>
    <property type="match status" value="1"/>
</dbReference>
<dbReference type="GO" id="GO:0009758">
    <property type="term" value="P:carbohydrate utilization"/>
    <property type="evidence" value="ECO:0007669"/>
    <property type="project" value="InterPro"/>
</dbReference>
<evidence type="ECO:0000256" key="3">
    <source>
        <dbReference type="PIRSR" id="PIRSR603469-2"/>
    </source>
</evidence>
<evidence type="ECO:0000256" key="4">
    <source>
        <dbReference type="PIRSR" id="PIRSR603469-4"/>
    </source>
</evidence>
<dbReference type="OrthoDB" id="3359526at2"/>
<dbReference type="AlphaFoldDB" id="A0A2N9BLW8"/>
<dbReference type="EC" id="3.2.1.26" evidence="7"/>
<organism evidence="7 8">
    <name type="scientific">Streptomyces chartreusis NRRL 3882</name>
    <dbReference type="NCBI Taxonomy" id="1079985"/>
    <lineage>
        <taxon>Bacteria</taxon>
        <taxon>Bacillati</taxon>
        <taxon>Actinomycetota</taxon>
        <taxon>Actinomycetes</taxon>
        <taxon>Kitasatosporales</taxon>
        <taxon>Streptomycetaceae</taxon>
        <taxon>Streptomyces</taxon>
    </lineage>
</organism>